<accession>A0ABS4JV77</accession>
<organism evidence="2 3">
    <name type="scientific">Symbiobacterium terraclitae</name>
    <dbReference type="NCBI Taxonomy" id="557451"/>
    <lineage>
        <taxon>Bacteria</taxon>
        <taxon>Bacillati</taxon>
        <taxon>Bacillota</taxon>
        <taxon>Clostridia</taxon>
        <taxon>Eubacteriales</taxon>
        <taxon>Symbiobacteriaceae</taxon>
        <taxon>Symbiobacterium</taxon>
    </lineage>
</organism>
<dbReference type="InterPro" id="IPR036411">
    <property type="entry name" value="TorD-like_sf"/>
</dbReference>
<keyword evidence="3" id="KW-1185">Reference proteome</keyword>
<dbReference type="Proteomes" id="UP001519289">
    <property type="component" value="Unassembled WGS sequence"/>
</dbReference>
<comment type="caution">
    <text evidence="2">The sequence shown here is derived from an EMBL/GenBank/DDBJ whole genome shotgun (WGS) entry which is preliminary data.</text>
</comment>
<evidence type="ECO:0000313" key="2">
    <source>
        <dbReference type="EMBL" id="MBP2019435.1"/>
    </source>
</evidence>
<proteinExistence type="predicted"/>
<gene>
    <name evidence="2" type="ORF">J2Z79_002874</name>
</gene>
<sequence>MATTAEARLGSEALTACLQARLFAYELLRKAFRQEPERGFALSLAHGGHIESFPYREESAEIEQGAVLVTGYLADSRNTSDAAYDELHWDYTRMFVGPYKLPAPPWESAYRTKERLLFQAETLAVRQAYLKYGLQAPGYPAEPDDHIGLELDFMHQTTRMALRHAECGEGEALVALLGDQLAFLEEHMLAWVPQFAADVVRSARTDFYRGMAQILNGFLAIDCALLQELLREPAAEA</sequence>
<reference evidence="2 3" key="1">
    <citation type="submission" date="2021-03" db="EMBL/GenBank/DDBJ databases">
        <title>Genomic Encyclopedia of Type Strains, Phase IV (KMG-IV): sequencing the most valuable type-strain genomes for metagenomic binning, comparative biology and taxonomic classification.</title>
        <authorList>
            <person name="Goeker M."/>
        </authorList>
    </citation>
    <scope>NUCLEOTIDE SEQUENCE [LARGE SCALE GENOMIC DNA]</scope>
    <source>
        <strain evidence="2 3">DSM 27138</strain>
    </source>
</reference>
<dbReference type="EMBL" id="JAGGLG010000028">
    <property type="protein sequence ID" value="MBP2019435.1"/>
    <property type="molecule type" value="Genomic_DNA"/>
</dbReference>
<dbReference type="PANTHER" id="PTHR34227">
    <property type="entry name" value="CHAPERONE PROTEIN YCDY"/>
    <property type="match status" value="1"/>
</dbReference>
<dbReference type="PANTHER" id="PTHR34227:SF1">
    <property type="entry name" value="DIMETHYL SULFOXIDE REDUCTASE CHAPERONE-RELATED"/>
    <property type="match status" value="1"/>
</dbReference>
<name>A0ABS4JV77_9FIRM</name>
<dbReference type="InterPro" id="IPR050289">
    <property type="entry name" value="TorD/DmsD_chaperones"/>
</dbReference>
<evidence type="ECO:0000313" key="3">
    <source>
        <dbReference type="Proteomes" id="UP001519289"/>
    </source>
</evidence>
<dbReference type="RefSeq" id="WP_209467544.1">
    <property type="nucleotide sequence ID" value="NZ_JAGGLG010000028.1"/>
</dbReference>
<protein>
    <submittedName>
        <fullName evidence="2">TorA maturation chaperone TorD</fullName>
    </submittedName>
</protein>
<dbReference type="Gene3D" id="1.10.3480.10">
    <property type="entry name" value="TorD-like"/>
    <property type="match status" value="1"/>
</dbReference>
<keyword evidence="1" id="KW-0143">Chaperone</keyword>
<evidence type="ECO:0000256" key="1">
    <source>
        <dbReference type="ARBA" id="ARBA00023186"/>
    </source>
</evidence>
<dbReference type="SUPFAM" id="SSF89155">
    <property type="entry name" value="TorD-like"/>
    <property type="match status" value="1"/>
</dbReference>
<dbReference type="Pfam" id="PF02613">
    <property type="entry name" value="Nitrate_red_del"/>
    <property type="match status" value="1"/>
</dbReference>
<dbReference type="InterPro" id="IPR020945">
    <property type="entry name" value="DMSO/NO3_reduct_chaperone"/>
</dbReference>